<dbReference type="InterPro" id="IPR029501">
    <property type="entry name" value="EndoU_bac"/>
</dbReference>
<gene>
    <name evidence="3" type="ORF">AB4Y30_16700</name>
</gene>
<dbReference type="GO" id="GO:0004519">
    <property type="term" value="F:endonuclease activity"/>
    <property type="evidence" value="ECO:0007669"/>
    <property type="project" value="InterPro"/>
</dbReference>
<dbReference type="Pfam" id="PF14436">
    <property type="entry name" value="EndoU_bacteria"/>
    <property type="match status" value="1"/>
</dbReference>
<feature type="chain" id="PRO_5044312228" evidence="1">
    <location>
        <begin position="20"/>
        <end position="180"/>
    </location>
</feature>
<evidence type="ECO:0000313" key="3">
    <source>
        <dbReference type="EMBL" id="XDK32624.1"/>
    </source>
</evidence>
<dbReference type="EMBL" id="CP162599">
    <property type="protein sequence ID" value="XDK32624.1"/>
    <property type="molecule type" value="Genomic_DNA"/>
</dbReference>
<accession>A0AB39HQP1</accession>
<feature type="domain" description="Bacterial EndoU nuclease" evidence="2">
    <location>
        <begin position="60"/>
        <end position="179"/>
    </location>
</feature>
<evidence type="ECO:0000259" key="2">
    <source>
        <dbReference type="Pfam" id="PF14436"/>
    </source>
</evidence>
<feature type="signal peptide" evidence="1">
    <location>
        <begin position="1"/>
        <end position="19"/>
    </location>
</feature>
<reference evidence="3" key="1">
    <citation type="submission" date="2024-07" db="EMBL/GenBank/DDBJ databases">
        <title>Halotolerant mesophilic bacterium Ornithinibacillus sp. 4-3, sp. nov., isolated from soil.</title>
        <authorList>
            <person name="Sidarenka A.V."/>
            <person name="Guliayeva D.E."/>
            <person name="Leanovich S.I."/>
            <person name="Hileuskaya K.S."/>
            <person name="Akhremchuk A.E."/>
            <person name="Sikolenko M.A."/>
            <person name="Valentovich L.N."/>
        </authorList>
    </citation>
    <scope>NUCLEOTIDE SEQUENCE</scope>
    <source>
        <strain evidence="3">4-3</strain>
    </source>
</reference>
<proteinExistence type="predicted"/>
<protein>
    <submittedName>
        <fullName evidence="3">EndoU domain-containing protein</fullName>
    </submittedName>
</protein>
<dbReference type="AlphaFoldDB" id="A0AB39HQP1"/>
<dbReference type="PROSITE" id="PS51257">
    <property type="entry name" value="PROKAR_LIPOPROTEIN"/>
    <property type="match status" value="1"/>
</dbReference>
<sequence>MWKNFLYTLFISASFFLIAGCSLDEVLDGVDQILNEESDSAQQIESISELKNTDYFKQGALAHILEGELNKKNQAVGFHYDRLPTKKGEIIPGTATEPNDFGVFEAEVKVNDVAKTSNKGRSSFFPNEWTTQQVVDAINEAYEHRAFISGNTYEGLTAEGMPIRMYLDNKDLIISAFPVY</sequence>
<organism evidence="3">
    <name type="scientific">Ornithinibacillus sp. 4-3</name>
    <dbReference type="NCBI Taxonomy" id="3231488"/>
    <lineage>
        <taxon>Bacteria</taxon>
        <taxon>Bacillati</taxon>
        <taxon>Bacillota</taxon>
        <taxon>Bacilli</taxon>
        <taxon>Bacillales</taxon>
        <taxon>Bacillaceae</taxon>
        <taxon>Ornithinibacillus</taxon>
    </lineage>
</organism>
<dbReference type="RefSeq" id="WP_368653312.1">
    <property type="nucleotide sequence ID" value="NZ_CP162599.1"/>
</dbReference>
<name>A0AB39HQP1_9BACI</name>
<evidence type="ECO:0000256" key="1">
    <source>
        <dbReference type="SAM" id="SignalP"/>
    </source>
</evidence>
<keyword evidence="1" id="KW-0732">Signal</keyword>